<dbReference type="EMBL" id="CP016171">
    <property type="protein sequence ID" value="ANN74719.1"/>
    <property type="molecule type" value="Genomic_DNA"/>
</dbReference>
<dbReference type="NCBIfam" id="NF041434">
    <property type="entry name" value="UmoC"/>
    <property type="match status" value="1"/>
</dbReference>
<dbReference type="STRING" id="463025.BAU08_10620"/>
<dbReference type="Pfam" id="PF07007">
    <property type="entry name" value="LprI"/>
    <property type="match status" value="1"/>
</dbReference>
<protein>
    <recommendedName>
        <fullName evidence="3">Lysozyme inhibitor LprI-like N-terminal domain-containing protein</fullName>
    </recommendedName>
</protein>
<evidence type="ECO:0000313" key="4">
    <source>
        <dbReference type="EMBL" id="ANN74719.1"/>
    </source>
</evidence>
<reference evidence="4 5" key="1">
    <citation type="submission" date="2016-06" db="EMBL/GenBank/DDBJ databases">
        <title>Complete genome sequences of Bordetella bronchialis and Bordetella flabilis.</title>
        <authorList>
            <person name="LiPuma J.J."/>
            <person name="Spilker T."/>
        </authorList>
    </citation>
    <scope>NUCLEOTIDE SEQUENCE [LARGE SCALE GENOMIC DNA]</scope>
    <source>
        <strain evidence="4 5">AU17976</strain>
    </source>
</reference>
<organism evidence="4 5">
    <name type="scientific">Bordetella bronchialis</name>
    <dbReference type="NCBI Taxonomy" id="463025"/>
    <lineage>
        <taxon>Bacteria</taxon>
        <taxon>Pseudomonadati</taxon>
        <taxon>Pseudomonadota</taxon>
        <taxon>Betaproteobacteria</taxon>
        <taxon>Burkholderiales</taxon>
        <taxon>Alcaligenaceae</taxon>
        <taxon>Bordetella</taxon>
    </lineage>
</organism>
<name>A0A193G661_9BORD</name>
<sequence>MACMSIMAVAMWALAGGTALAAEPAPPRPSISTPGAQAVSPGATVSAPRTAAAILDLCQSAIGDKPRTAMQACLKAELKKAKDVMRGAYAQVEAGLKQIDSAATPEALHALKHSQDSFNSFLHKECKRQGAAMLGGSGAGDMDLACQVALTQWRTAQLRQN</sequence>
<evidence type="ECO:0000259" key="3">
    <source>
        <dbReference type="Pfam" id="PF07007"/>
    </source>
</evidence>
<dbReference type="AlphaFoldDB" id="A0A193G661"/>
<feature type="signal peptide" evidence="2">
    <location>
        <begin position="1"/>
        <end position="21"/>
    </location>
</feature>
<dbReference type="Proteomes" id="UP000092213">
    <property type="component" value="Chromosome"/>
</dbReference>
<gene>
    <name evidence="4" type="ORF">BAU08_10620</name>
</gene>
<feature type="chain" id="PRO_5008258629" description="Lysozyme inhibitor LprI-like N-terminal domain-containing protein" evidence="2">
    <location>
        <begin position="22"/>
        <end position="161"/>
    </location>
</feature>
<dbReference type="InterPro" id="IPR009739">
    <property type="entry name" value="LprI-like_N"/>
</dbReference>
<feature type="region of interest" description="Disordered" evidence="1">
    <location>
        <begin position="23"/>
        <end position="42"/>
    </location>
</feature>
<evidence type="ECO:0000313" key="5">
    <source>
        <dbReference type="Proteomes" id="UP000092213"/>
    </source>
</evidence>
<evidence type="ECO:0000256" key="2">
    <source>
        <dbReference type="SAM" id="SignalP"/>
    </source>
</evidence>
<proteinExistence type="predicted"/>
<keyword evidence="2" id="KW-0732">Signal</keyword>
<evidence type="ECO:0000256" key="1">
    <source>
        <dbReference type="SAM" id="MobiDB-lite"/>
    </source>
</evidence>
<accession>A0A193G661</accession>
<dbReference type="Gene3D" id="1.20.1270.180">
    <property type="match status" value="1"/>
</dbReference>
<feature type="domain" description="Lysozyme inhibitor LprI-like N-terminal" evidence="3">
    <location>
        <begin position="64"/>
        <end position="158"/>
    </location>
</feature>